<comment type="caution">
    <text evidence="2">The sequence shown here is derived from an EMBL/GenBank/DDBJ whole genome shotgun (WGS) entry which is preliminary data.</text>
</comment>
<evidence type="ECO:0000313" key="2">
    <source>
        <dbReference type="EMBL" id="DAZ98289.1"/>
    </source>
</evidence>
<name>A0AAV2YXY8_9STRA</name>
<organism evidence="2 3">
    <name type="scientific">Lagenidium giganteum</name>
    <dbReference type="NCBI Taxonomy" id="4803"/>
    <lineage>
        <taxon>Eukaryota</taxon>
        <taxon>Sar</taxon>
        <taxon>Stramenopiles</taxon>
        <taxon>Oomycota</taxon>
        <taxon>Peronosporomycetes</taxon>
        <taxon>Pythiales</taxon>
        <taxon>Pythiaceae</taxon>
    </lineage>
</organism>
<keyword evidence="1" id="KW-1133">Transmembrane helix</keyword>
<keyword evidence="1" id="KW-0472">Membrane</keyword>
<proteinExistence type="predicted"/>
<gene>
    <name evidence="2" type="ORF">N0F65_008875</name>
</gene>
<keyword evidence="1" id="KW-0812">Transmembrane</keyword>
<dbReference type="AlphaFoldDB" id="A0AAV2YXY8"/>
<reference evidence="2" key="2">
    <citation type="journal article" date="2023" name="Microbiol Resour">
        <title>Decontamination and Annotation of the Draft Genome Sequence of the Oomycete Lagenidium giganteum ARSEF 373.</title>
        <authorList>
            <person name="Morgan W.R."/>
            <person name="Tartar A."/>
        </authorList>
    </citation>
    <scope>NUCLEOTIDE SEQUENCE</scope>
    <source>
        <strain evidence="2">ARSEF 373</strain>
    </source>
</reference>
<dbReference type="EMBL" id="DAKRPA010000110">
    <property type="protein sequence ID" value="DAZ98289.1"/>
    <property type="molecule type" value="Genomic_DNA"/>
</dbReference>
<dbReference type="Proteomes" id="UP001146120">
    <property type="component" value="Unassembled WGS sequence"/>
</dbReference>
<keyword evidence="3" id="KW-1185">Reference proteome</keyword>
<sequence>MVHGNSGGGGGKAHGQRQSLVMMMMVVVAMALLGMSCQHRVMLMRPVGGDTGMAQWKKVLLAQIELVNGQVDKEKAVDVYPPDLLDIDWEEQVAKNDLLHLTVLHRACTKHKESIVSWQVGINGSLHGSKEGYGHYINQARAAGGLIVTPNVAPMNELVTPDAGVLVNSGRACHPEALLCGSSDQPMPLVLPAEIDGFVAEFDSDDVCAAIDVILTELSPFERARRAKRARQQYLFDTVFFAHEMRALHAWVQADKKQFRSSII</sequence>
<reference evidence="2" key="1">
    <citation type="submission" date="2022-11" db="EMBL/GenBank/DDBJ databases">
        <authorList>
            <person name="Morgan W.R."/>
            <person name="Tartar A."/>
        </authorList>
    </citation>
    <scope>NUCLEOTIDE SEQUENCE</scope>
    <source>
        <strain evidence="2">ARSEF 373</strain>
    </source>
</reference>
<protein>
    <submittedName>
        <fullName evidence="2">Uncharacterized protein</fullName>
    </submittedName>
</protein>
<feature type="transmembrane region" description="Helical" evidence="1">
    <location>
        <begin position="20"/>
        <end position="37"/>
    </location>
</feature>
<evidence type="ECO:0000256" key="1">
    <source>
        <dbReference type="SAM" id="Phobius"/>
    </source>
</evidence>
<accession>A0AAV2YXY8</accession>
<evidence type="ECO:0000313" key="3">
    <source>
        <dbReference type="Proteomes" id="UP001146120"/>
    </source>
</evidence>